<dbReference type="RefSeq" id="WP_186633095.1">
    <property type="nucleotide sequence ID" value="NZ_JACOAF010000008.1"/>
</dbReference>
<proteinExistence type="predicted"/>
<name>A0ABR6VNP4_9BACT</name>
<dbReference type="PROSITE" id="PS50110">
    <property type="entry name" value="RESPONSE_REGULATORY"/>
    <property type="match status" value="1"/>
</dbReference>
<evidence type="ECO:0000256" key="1">
    <source>
        <dbReference type="PROSITE-ProRule" id="PRU00169"/>
    </source>
</evidence>
<evidence type="ECO:0000313" key="3">
    <source>
        <dbReference type="EMBL" id="MBC3538782.1"/>
    </source>
</evidence>
<reference evidence="3 4" key="1">
    <citation type="journal article" date="2019" name="Int. J. Syst. Evol. Microbiol.">
        <title>Rufibacter sediminis sp. nov., isolated from freshwater lake sediment.</title>
        <authorList>
            <person name="Qu J.H."/>
            <person name="Zhang L.J."/>
            <person name="Fu Y.H."/>
            <person name="Li H.F."/>
        </authorList>
    </citation>
    <scope>NUCLEOTIDE SEQUENCE [LARGE SCALE GENOMIC DNA]</scope>
    <source>
        <strain evidence="3 4">H-1</strain>
    </source>
</reference>
<dbReference type="PANTHER" id="PTHR43228:SF1">
    <property type="entry name" value="TWO-COMPONENT RESPONSE REGULATOR ARR22"/>
    <property type="match status" value="1"/>
</dbReference>
<sequence length="132" mass="14487">MRKIVTALVIDDDPAALFVAKGVLNRVGAVKHIITARNGLEAIQVIQSATDEGLCPELVLIDINMPVMDGFGFVEAVRKLELPCTPILAMLTSSENPTDLEKAHSLHLDGYLPKPLKKKQLQEFLEGTLREE</sequence>
<dbReference type="SUPFAM" id="SSF52172">
    <property type="entry name" value="CheY-like"/>
    <property type="match status" value="1"/>
</dbReference>
<dbReference type="Proteomes" id="UP000659698">
    <property type="component" value="Unassembled WGS sequence"/>
</dbReference>
<dbReference type="SMART" id="SM00448">
    <property type="entry name" value="REC"/>
    <property type="match status" value="1"/>
</dbReference>
<accession>A0ABR6VNP4</accession>
<keyword evidence="1" id="KW-0597">Phosphoprotein</keyword>
<dbReference type="InterPro" id="IPR001789">
    <property type="entry name" value="Sig_transdc_resp-reg_receiver"/>
</dbReference>
<protein>
    <submittedName>
        <fullName evidence="3">Response regulator</fullName>
    </submittedName>
</protein>
<dbReference type="InterPro" id="IPR011006">
    <property type="entry name" value="CheY-like_superfamily"/>
</dbReference>
<feature type="domain" description="Response regulatory" evidence="2">
    <location>
        <begin position="6"/>
        <end position="129"/>
    </location>
</feature>
<dbReference type="Gene3D" id="3.40.50.2300">
    <property type="match status" value="1"/>
</dbReference>
<dbReference type="Pfam" id="PF00072">
    <property type="entry name" value="Response_reg"/>
    <property type="match status" value="1"/>
</dbReference>
<evidence type="ECO:0000259" key="2">
    <source>
        <dbReference type="PROSITE" id="PS50110"/>
    </source>
</evidence>
<keyword evidence="4" id="KW-1185">Reference proteome</keyword>
<dbReference type="InterPro" id="IPR052048">
    <property type="entry name" value="ST_Response_Regulator"/>
</dbReference>
<feature type="modified residue" description="4-aspartylphosphate" evidence="1">
    <location>
        <position position="62"/>
    </location>
</feature>
<dbReference type="CDD" id="cd17546">
    <property type="entry name" value="REC_hyHK_CKI1_RcsC-like"/>
    <property type="match status" value="1"/>
</dbReference>
<gene>
    <name evidence="3" type="ORF">H7U12_03760</name>
</gene>
<evidence type="ECO:0000313" key="4">
    <source>
        <dbReference type="Proteomes" id="UP000659698"/>
    </source>
</evidence>
<dbReference type="PANTHER" id="PTHR43228">
    <property type="entry name" value="TWO-COMPONENT RESPONSE REGULATOR"/>
    <property type="match status" value="1"/>
</dbReference>
<dbReference type="EMBL" id="JACOAF010000008">
    <property type="protein sequence ID" value="MBC3538782.1"/>
    <property type="molecule type" value="Genomic_DNA"/>
</dbReference>
<comment type="caution">
    <text evidence="3">The sequence shown here is derived from an EMBL/GenBank/DDBJ whole genome shotgun (WGS) entry which is preliminary data.</text>
</comment>
<organism evidence="3 4">
    <name type="scientific">Rufibacter sediminis</name>
    <dbReference type="NCBI Taxonomy" id="2762756"/>
    <lineage>
        <taxon>Bacteria</taxon>
        <taxon>Pseudomonadati</taxon>
        <taxon>Bacteroidota</taxon>
        <taxon>Cytophagia</taxon>
        <taxon>Cytophagales</taxon>
        <taxon>Hymenobacteraceae</taxon>
        <taxon>Rufibacter</taxon>
    </lineage>
</organism>